<comment type="caution">
    <text evidence="1">The sequence shown here is derived from an EMBL/GenBank/DDBJ whole genome shotgun (WGS) entry which is preliminary data.</text>
</comment>
<dbReference type="InterPro" id="IPR022025">
    <property type="entry name" value="Amidoligase_2"/>
</dbReference>
<dbReference type="Proteomes" id="UP000664521">
    <property type="component" value="Unassembled WGS sequence"/>
</dbReference>
<evidence type="ECO:0000313" key="1">
    <source>
        <dbReference type="EMBL" id="CAF9926851.1"/>
    </source>
</evidence>
<accession>A0A8H3FLM0</accession>
<evidence type="ECO:0000313" key="2">
    <source>
        <dbReference type="Proteomes" id="UP000664521"/>
    </source>
</evidence>
<dbReference type="PANTHER" id="PTHR36847">
    <property type="entry name" value="AMIDOLIGASE ENZYME"/>
    <property type="match status" value="1"/>
</dbReference>
<proteinExistence type="predicted"/>
<protein>
    <recommendedName>
        <fullName evidence="3">Amidoligase enzyme</fullName>
    </recommendedName>
</protein>
<name>A0A8H3FLM0_9LECA</name>
<organism evidence="1 2">
    <name type="scientific">Heterodermia speciosa</name>
    <dbReference type="NCBI Taxonomy" id="116794"/>
    <lineage>
        <taxon>Eukaryota</taxon>
        <taxon>Fungi</taxon>
        <taxon>Dikarya</taxon>
        <taxon>Ascomycota</taxon>
        <taxon>Pezizomycotina</taxon>
        <taxon>Lecanoromycetes</taxon>
        <taxon>OSLEUM clade</taxon>
        <taxon>Lecanoromycetidae</taxon>
        <taxon>Caliciales</taxon>
        <taxon>Physciaceae</taxon>
        <taxon>Heterodermia</taxon>
    </lineage>
</organism>
<dbReference type="Pfam" id="PF12224">
    <property type="entry name" value="Amidoligase_2"/>
    <property type="match status" value="1"/>
</dbReference>
<dbReference type="AlphaFoldDB" id="A0A8H3FLM0"/>
<gene>
    <name evidence="1" type="ORF">HETSPECPRED_006436</name>
</gene>
<dbReference type="PANTHER" id="PTHR36847:SF1">
    <property type="entry name" value="AMIDOLIGASE ENZYME"/>
    <property type="match status" value="1"/>
</dbReference>
<sequence length="367" mass="42384">MECLPSIHNARKILEEEQSAETYYPVFKRIQDSMNKYLRKKGYPEQVEVYDKSSLRARDYTGWVLKHDGSIAGKSHHDSTAPVEIVSPILFDRGKEENWNRPVRCIFQALDDADGVETNDTCGTHFHLSPESGAWTLEDLKQLSYCILYFEQAFEPLYWKSFKERGERKTYELHAPETEKPSRRIEYVKANWAQNRILKDYSFEQAVDAIWEKKTIWAVAKLMNAVKYDEDHQNDYRHANNQQANNPQAPAPADADRNYAWNFENLRTGNPKQTVEYRRPPGIQGANACINWGRLAATFVRAATNVKADADEVSDTMTRFPIPPRHVNVGELKEFLKPGLPPKTTFEDYFGDFFMGKLGNMKVDSLK</sequence>
<dbReference type="EMBL" id="CAJPDS010000043">
    <property type="protein sequence ID" value="CAF9926851.1"/>
    <property type="molecule type" value="Genomic_DNA"/>
</dbReference>
<dbReference type="OrthoDB" id="5291055at2759"/>
<reference evidence="1" key="1">
    <citation type="submission" date="2021-03" db="EMBL/GenBank/DDBJ databases">
        <authorList>
            <person name="Tagirdzhanova G."/>
        </authorList>
    </citation>
    <scope>NUCLEOTIDE SEQUENCE</scope>
</reference>
<evidence type="ECO:0008006" key="3">
    <source>
        <dbReference type="Google" id="ProtNLM"/>
    </source>
</evidence>
<keyword evidence="2" id="KW-1185">Reference proteome</keyword>